<gene>
    <name evidence="1" type="ORF">LCGC14_1393580</name>
</gene>
<comment type="caution">
    <text evidence="1">The sequence shown here is derived from an EMBL/GenBank/DDBJ whole genome shotgun (WGS) entry which is preliminary data.</text>
</comment>
<reference evidence="1" key="1">
    <citation type="journal article" date="2015" name="Nature">
        <title>Complex archaea that bridge the gap between prokaryotes and eukaryotes.</title>
        <authorList>
            <person name="Spang A."/>
            <person name="Saw J.H."/>
            <person name="Jorgensen S.L."/>
            <person name="Zaremba-Niedzwiedzka K."/>
            <person name="Martijn J."/>
            <person name="Lind A.E."/>
            <person name="van Eijk R."/>
            <person name="Schleper C."/>
            <person name="Guy L."/>
            <person name="Ettema T.J."/>
        </authorList>
    </citation>
    <scope>NUCLEOTIDE SEQUENCE</scope>
</reference>
<sequence length="47" mass="5416">MKNIKMSKEDILTEDQSLHSVFNFKSVVVGIYMKGFRSSDSNSLYIK</sequence>
<name>A0A0F9KK08_9ZZZZ</name>
<proteinExistence type="predicted"/>
<accession>A0A0F9KK08</accession>
<dbReference type="EMBL" id="LAZR01009032">
    <property type="protein sequence ID" value="KKM75106.1"/>
    <property type="molecule type" value="Genomic_DNA"/>
</dbReference>
<organism evidence="1">
    <name type="scientific">marine sediment metagenome</name>
    <dbReference type="NCBI Taxonomy" id="412755"/>
    <lineage>
        <taxon>unclassified sequences</taxon>
        <taxon>metagenomes</taxon>
        <taxon>ecological metagenomes</taxon>
    </lineage>
</organism>
<protein>
    <submittedName>
        <fullName evidence="1">Uncharacterized protein</fullName>
    </submittedName>
</protein>
<dbReference type="AlphaFoldDB" id="A0A0F9KK08"/>
<evidence type="ECO:0000313" key="1">
    <source>
        <dbReference type="EMBL" id="KKM75106.1"/>
    </source>
</evidence>